<keyword evidence="3 6" id="KW-0812">Transmembrane</keyword>
<comment type="subcellular location">
    <subcellularLocation>
        <location evidence="1">Cell membrane</location>
        <topology evidence="1">Multi-pass membrane protein</topology>
    </subcellularLocation>
</comment>
<dbReference type="PANTHER" id="PTHR30619">
    <property type="entry name" value="DNA INTERNALIZATION/COMPETENCE PROTEIN COMEC/REC2"/>
    <property type="match status" value="1"/>
</dbReference>
<proteinExistence type="predicted"/>
<keyword evidence="2" id="KW-1003">Cell membrane</keyword>
<sequence>MNPNRPFSIPATLLRFILPCWVIGVVLSFALPAIPHWAVWPSAFALLAAAGLRWRTAWLLLVLLLGTGYGVWRTENALSAQWPLHRSEAAELTIEVADIPRINEKRVQFTATARHSSGQTFTLLLSDYQLRDWAVGSRWQVSARVRPVIGEVNLRGFNRETWALANGIGGVGTIGKVRQPLADGSRANLTALRETVSRRWQHTPEYGHDFADGIALMRALSIGEQSALRPELWQAFRPLGLTHLVSISGLHVTMIALMAGWLVKQFLRRLPFTPAKPRLWILFGGLSAALLYAGMAGFGVPTQRSILMLAAFAWTWWRSRTSSVWAGWWQALAAVLLLDPLSVLGVGTWLSFGLVAALIWGSSGRLQIRGLQTALRGQWAASVCSIVLLGHLFAALPLISPIINAIAIPWFSWVLTPLALSASALPFTPLQWTAAALAEYTLRFLLWLAAYAPEWPVAAAPLPLTLFAAAASLLILLPRGLGLRPLAWLVLAAFVFYRPEKVETGRLQITVMDSGQGLSVLLQTARRTLLFDTATLPTAVSNIIPTLNALGIRRLDALVLSHHDNDHDGGFAAVQQYTQPATLWAGQPEYYPNAQPCRRQQWQWDNVWFEFLTLPAHDNQADNDQSCILRAVAGGEAILLTGDLAKKGELALLEQYGSKLYSQVLILGHHGSNSASSGTFLNTVSPQYAVASSGYGNAYGHPTPAVQTRVSAHGITLLRTDQSGALRFELGSGEPYRGRLQKHKFYWQKKPFDYYSRIK</sequence>
<dbReference type="InterPro" id="IPR025405">
    <property type="entry name" value="DUF4131"/>
</dbReference>
<feature type="transmembrane region" description="Helical" evidence="6">
    <location>
        <begin position="458"/>
        <end position="477"/>
    </location>
</feature>
<keyword evidence="4 6" id="KW-1133">Transmembrane helix</keyword>
<feature type="transmembrane region" description="Helical" evidence="6">
    <location>
        <begin position="432"/>
        <end position="452"/>
    </location>
</feature>
<dbReference type="NCBIfam" id="TIGR00361">
    <property type="entry name" value="ComEC_Rec2"/>
    <property type="match status" value="1"/>
</dbReference>
<evidence type="ECO:0000256" key="2">
    <source>
        <dbReference type="ARBA" id="ARBA00022475"/>
    </source>
</evidence>
<evidence type="ECO:0000256" key="5">
    <source>
        <dbReference type="ARBA" id="ARBA00023136"/>
    </source>
</evidence>
<protein>
    <submittedName>
        <fullName evidence="8">DNA internalization-related competence protein ComEC/Rec2</fullName>
    </submittedName>
</protein>
<dbReference type="InterPro" id="IPR004477">
    <property type="entry name" value="ComEC_N"/>
</dbReference>
<dbReference type="InterPro" id="IPR052159">
    <property type="entry name" value="Competence_DNA_uptake"/>
</dbReference>
<dbReference type="OrthoDB" id="9761531at2"/>
<evidence type="ECO:0000256" key="6">
    <source>
        <dbReference type="SAM" id="Phobius"/>
    </source>
</evidence>
<dbReference type="Gene3D" id="3.60.15.10">
    <property type="entry name" value="Ribonuclease Z/Hydroxyacylglutathione hydrolase-like"/>
    <property type="match status" value="1"/>
</dbReference>
<evidence type="ECO:0000313" key="9">
    <source>
        <dbReference type="Proteomes" id="UP000325536"/>
    </source>
</evidence>
<evidence type="ECO:0000256" key="1">
    <source>
        <dbReference type="ARBA" id="ARBA00004651"/>
    </source>
</evidence>
<dbReference type="InterPro" id="IPR036866">
    <property type="entry name" value="RibonucZ/Hydroxyglut_hydro"/>
</dbReference>
<gene>
    <name evidence="8" type="ORF">D0T90_01210</name>
</gene>
<evidence type="ECO:0000256" key="4">
    <source>
        <dbReference type="ARBA" id="ARBA00022989"/>
    </source>
</evidence>
<feature type="domain" description="Metallo-beta-lactamase" evidence="7">
    <location>
        <begin position="516"/>
        <end position="695"/>
    </location>
</feature>
<dbReference type="Pfam" id="PF00753">
    <property type="entry name" value="Lactamase_B"/>
    <property type="match status" value="1"/>
</dbReference>
<keyword evidence="9" id="KW-1185">Reference proteome</keyword>
<feature type="transmembrane region" description="Helical" evidence="6">
    <location>
        <begin position="239"/>
        <end position="259"/>
    </location>
</feature>
<dbReference type="GO" id="GO:0030420">
    <property type="term" value="P:establishment of competence for transformation"/>
    <property type="evidence" value="ECO:0007669"/>
    <property type="project" value="InterPro"/>
</dbReference>
<dbReference type="KEGG" id="naq:D0T90_01210"/>
<dbReference type="RefSeq" id="WP_123795829.1">
    <property type="nucleotide sequence ID" value="NZ_CP031699.1"/>
</dbReference>
<dbReference type="InterPro" id="IPR035681">
    <property type="entry name" value="ComA-like_MBL"/>
</dbReference>
<dbReference type="InterPro" id="IPR004797">
    <property type="entry name" value="Competence_ComEC/Rec2"/>
</dbReference>
<dbReference type="PANTHER" id="PTHR30619:SF1">
    <property type="entry name" value="RECOMBINATION PROTEIN 2"/>
    <property type="match status" value="1"/>
</dbReference>
<dbReference type="EMBL" id="CP031699">
    <property type="protein sequence ID" value="QEY23300.1"/>
    <property type="molecule type" value="Genomic_DNA"/>
</dbReference>
<dbReference type="Pfam" id="PF13567">
    <property type="entry name" value="DUF4131"/>
    <property type="match status" value="1"/>
</dbReference>
<feature type="transmembrane region" description="Helical" evidence="6">
    <location>
        <begin position="344"/>
        <end position="362"/>
    </location>
</feature>
<dbReference type="Pfam" id="PF03772">
    <property type="entry name" value="Competence"/>
    <property type="match status" value="1"/>
</dbReference>
<evidence type="ECO:0000313" key="8">
    <source>
        <dbReference type="EMBL" id="QEY23300.1"/>
    </source>
</evidence>
<dbReference type="AlphaFoldDB" id="A0A5P3MPG3"/>
<organism evidence="8 9">
    <name type="scientific">Neisseria animalis</name>
    <dbReference type="NCBI Taxonomy" id="492"/>
    <lineage>
        <taxon>Bacteria</taxon>
        <taxon>Pseudomonadati</taxon>
        <taxon>Pseudomonadota</taxon>
        <taxon>Betaproteobacteria</taxon>
        <taxon>Neisseriales</taxon>
        <taxon>Neisseriaceae</taxon>
        <taxon>Neisseria</taxon>
    </lineage>
</organism>
<keyword evidence="5 6" id="KW-0472">Membrane</keyword>
<dbReference type="SMART" id="SM00849">
    <property type="entry name" value="Lactamase_B"/>
    <property type="match status" value="1"/>
</dbReference>
<dbReference type="NCBIfam" id="TIGR00360">
    <property type="entry name" value="ComEC_N-term"/>
    <property type="match status" value="1"/>
</dbReference>
<feature type="transmembrane region" description="Helical" evidence="6">
    <location>
        <begin position="321"/>
        <end position="338"/>
    </location>
</feature>
<dbReference type="GO" id="GO:0005886">
    <property type="term" value="C:plasma membrane"/>
    <property type="evidence" value="ECO:0007669"/>
    <property type="project" value="UniProtKB-SubCell"/>
</dbReference>
<evidence type="ECO:0000256" key="3">
    <source>
        <dbReference type="ARBA" id="ARBA00022692"/>
    </source>
</evidence>
<name>A0A5P3MPG3_NEIAN</name>
<dbReference type="CDD" id="cd07731">
    <property type="entry name" value="ComA-like_MBL-fold"/>
    <property type="match status" value="1"/>
</dbReference>
<reference evidence="8 9" key="1">
    <citation type="submission" date="2018-08" db="EMBL/GenBank/DDBJ databases">
        <title>Neisseria animalis ATCC 49930 complete genome.</title>
        <authorList>
            <person name="Veseli I.A."/>
            <person name="Mascarenhas dos Santos A.C."/>
            <person name="Buttler R."/>
            <person name="Pombert J.-F."/>
        </authorList>
    </citation>
    <scope>NUCLEOTIDE SEQUENCE [LARGE SCALE GENOMIC DNA]</scope>
    <source>
        <strain evidence="8 9">ATCC 49930</strain>
    </source>
</reference>
<feature type="transmembrane region" description="Helical" evidence="6">
    <location>
        <begin position="279"/>
        <end position="300"/>
    </location>
</feature>
<feature type="transmembrane region" description="Helical" evidence="6">
    <location>
        <begin position="54"/>
        <end position="72"/>
    </location>
</feature>
<dbReference type="Proteomes" id="UP000325536">
    <property type="component" value="Chromosome"/>
</dbReference>
<dbReference type="InterPro" id="IPR001279">
    <property type="entry name" value="Metallo-B-lactamas"/>
</dbReference>
<feature type="transmembrane region" description="Helical" evidence="6">
    <location>
        <begin position="12"/>
        <end position="34"/>
    </location>
</feature>
<accession>A0A5P3MPG3</accession>
<dbReference type="SUPFAM" id="SSF56281">
    <property type="entry name" value="Metallo-hydrolase/oxidoreductase"/>
    <property type="match status" value="1"/>
</dbReference>
<evidence type="ECO:0000259" key="7">
    <source>
        <dbReference type="SMART" id="SM00849"/>
    </source>
</evidence>